<evidence type="ECO:0000256" key="3">
    <source>
        <dbReference type="ARBA" id="ARBA00023015"/>
    </source>
</evidence>
<dbReference type="Pfam" id="PF04082">
    <property type="entry name" value="Fungal_trans"/>
    <property type="match status" value="1"/>
</dbReference>
<proteinExistence type="predicted"/>
<dbReference type="PROSITE" id="PS00463">
    <property type="entry name" value="ZN2_CY6_FUNGAL_1"/>
    <property type="match status" value="1"/>
</dbReference>
<dbReference type="InterPro" id="IPR052073">
    <property type="entry name" value="Amide_Lactam_Regulators"/>
</dbReference>
<dbReference type="CDD" id="cd00067">
    <property type="entry name" value="GAL4"/>
    <property type="match status" value="1"/>
</dbReference>
<name>A0A1L9VEX0_ASPGL</name>
<keyword evidence="3" id="KW-0805">Transcription regulation</keyword>
<keyword evidence="4" id="KW-0238">DNA-binding</keyword>
<dbReference type="PANTHER" id="PTHR47171">
    <property type="entry name" value="FARA-RELATED"/>
    <property type="match status" value="1"/>
</dbReference>
<evidence type="ECO:0000313" key="10">
    <source>
        <dbReference type="Proteomes" id="UP000184300"/>
    </source>
</evidence>
<evidence type="ECO:0000256" key="4">
    <source>
        <dbReference type="ARBA" id="ARBA00023125"/>
    </source>
</evidence>
<evidence type="ECO:0000313" key="9">
    <source>
        <dbReference type="EMBL" id="OJJ82372.1"/>
    </source>
</evidence>
<keyword evidence="6" id="KW-0539">Nucleus</keyword>
<dbReference type="Pfam" id="PF00172">
    <property type="entry name" value="Zn_clus"/>
    <property type="match status" value="1"/>
</dbReference>
<dbReference type="GO" id="GO:0008270">
    <property type="term" value="F:zinc ion binding"/>
    <property type="evidence" value="ECO:0007669"/>
    <property type="project" value="InterPro"/>
</dbReference>
<organism evidence="9 10">
    <name type="scientific">Aspergillus glaucus CBS 516.65</name>
    <dbReference type="NCBI Taxonomy" id="1160497"/>
    <lineage>
        <taxon>Eukaryota</taxon>
        <taxon>Fungi</taxon>
        <taxon>Dikarya</taxon>
        <taxon>Ascomycota</taxon>
        <taxon>Pezizomycotina</taxon>
        <taxon>Eurotiomycetes</taxon>
        <taxon>Eurotiomycetidae</taxon>
        <taxon>Eurotiales</taxon>
        <taxon>Aspergillaceae</taxon>
        <taxon>Aspergillus</taxon>
        <taxon>Aspergillus subgen. Aspergillus</taxon>
    </lineage>
</organism>
<evidence type="ECO:0000259" key="8">
    <source>
        <dbReference type="PROSITE" id="PS50048"/>
    </source>
</evidence>
<accession>A0A1L9VEX0</accession>
<dbReference type="OrthoDB" id="5121955at2759"/>
<dbReference type="InterPro" id="IPR001138">
    <property type="entry name" value="Zn2Cys6_DnaBD"/>
</dbReference>
<keyword evidence="2" id="KW-0862">Zinc</keyword>
<dbReference type="SUPFAM" id="SSF57701">
    <property type="entry name" value="Zn2/Cys6 DNA-binding domain"/>
    <property type="match status" value="1"/>
</dbReference>
<evidence type="ECO:0000256" key="1">
    <source>
        <dbReference type="ARBA" id="ARBA00022723"/>
    </source>
</evidence>
<dbReference type="SMART" id="SM00066">
    <property type="entry name" value="GAL4"/>
    <property type="match status" value="1"/>
</dbReference>
<keyword evidence="1" id="KW-0479">Metal-binding</keyword>
<dbReference type="PANTHER" id="PTHR47171:SF1">
    <property type="entry name" value="ZN(II)2CYS6 TRANSCRIPTION FACTOR (EUROFUNG)"/>
    <property type="match status" value="1"/>
</dbReference>
<dbReference type="PROSITE" id="PS50048">
    <property type="entry name" value="ZN2_CY6_FUNGAL_2"/>
    <property type="match status" value="1"/>
</dbReference>
<dbReference type="SMART" id="SM00906">
    <property type="entry name" value="Fungal_trans"/>
    <property type="match status" value="1"/>
</dbReference>
<keyword evidence="10" id="KW-1185">Reference proteome</keyword>
<evidence type="ECO:0000256" key="2">
    <source>
        <dbReference type="ARBA" id="ARBA00022833"/>
    </source>
</evidence>
<reference evidence="10" key="1">
    <citation type="journal article" date="2017" name="Genome Biol.">
        <title>Comparative genomics reveals high biological diversity and specific adaptations in the industrially and medically important fungal genus Aspergillus.</title>
        <authorList>
            <person name="de Vries R.P."/>
            <person name="Riley R."/>
            <person name="Wiebenga A."/>
            <person name="Aguilar-Osorio G."/>
            <person name="Amillis S."/>
            <person name="Uchima C.A."/>
            <person name="Anderluh G."/>
            <person name="Asadollahi M."/>
            <person name="Askin M."/>
            <person name="Barry K."/>
            <person name="Battaglia E."/>
            <person name="Bayram O."/>
            <person name="Benocci T."/>
            <person name="Braus-Stromeyer S.A."/>
            <person name="Caldana C."/>
            <person name="Canovas D."/>
            <person name="Cerqueira G.C."/>
            <person name="Chen F."/>
            <person name="Chen W."/>
            <person name="Choi C."/>
            <person name="Clum A."/>
            <person name="Dos Santos R.A."/>
            <person name="Damasio A.R."/>
            <person name="Diallinas G."/>
            <person name="Emri T."/>
            <person name="Fekete E."/>
            <person name="Flipphi M."/>
            <person name="Freyberg S."/>
            <person name="Gallo A."/>
            <person name="Gournas C."/>
            <person name="Habgood R."/>
            <person name="Hainaut M."/>
            <person name="Harispe M.L."/>
            <person name="Henrissat B."/>
            <person name="Hilden K.S."/>
            <person name="Hope R."/>
            <person name="Hossain A."/>
            <person name="Karabika E."/>
            <person name="Karaffa L."/>
            <person name="Karanyi Z."/>
            <person name="Krasevec N."/>
            <person name="Kuo A."/>
            <person name="Kusch H."/>
            <person name="LaButti K."/>
            <person name="Lagendijk E.L."/>
            <person name="Lapidus A."/>
            <person name="Levasseur A."/>
            <person name="Lindquist E."/>
            <person name="Lipzen A."/>
            <person name="Logrieco A.F."/>
            <person name="MacCabe A."/>
            <person name="Maekelae M.R."/>
            <person name="Malavazi I."/>
            <person name="Melin P."/>
            <person name="Meyer V."/>
            <person name="Mielnichuk N."/>
            <person name="Miskei M."/>
            <person name="Molnar A.P."/>
            <person name="Mule G."/>
            <person name="Ngan C.Y."/>
            <person name="Orejas M."/>
            <person name="Orosz E."/>
            <person name="Ouedraogo J.P."/>
            <person name="Overkamp K.M."/>
            <person name="Park H.-S."/>
            <person name="Perrone G."/>
            <person name="Piumi F."/>
            <person name="Punt P.J."/>
            <person name="Ram A.F."/>
            <person name="Ramon A."/>
            <person name="Rauscher S."/>
            <person name="Record E."/>
            <person name="Riano-Pachon D.M."/>
            <person name="Robert V."/>
            <person name="Roehrig J."/>
            <person name="Ruller R."/>
            <person name="Salamov A."/>
            <person name="Salih N.S."/>
            <person name="Samson R.A."/>
            <person name="Sandor E."/>
            <person name="Sanguinetti M."/>
            <person name="Schuetze T."/>
            <person name="Sepcic K."/>
            <person name="Shelest E."/>
            <person name="Sherlock G."/>
            <person name="Sophianopoulou V."/>
            <person name="Squina F.M."/>
            <person name="Sun H."/>
            <person name="Susca A."/>
            <person name="Todd R.B."/>
            <person name="Tsang A."/>
            <person name="Unkles S.E."/>
            <person name="van de Wiele N."/>
            <person name="van Rossen-Uffink D."/>
            <person name="Oliveira J.V."/>
            <person name="Vesth T.C."/>
            <person name="Visser J."/>
            <person name="Yu J.-H."/>
            <person name="Zhou M."/>
            <person name="Andersen M.R."/>
            <person name="Archer D.B."/>
            <person name="Baker S.E."/>
            <person name="Benoit I."/>
            <person name="Brakhage A.A."/>
            <person name="Braus G.H."/>
            <person name="Fischer R."/>
            <person name="Frisvad J.C."/>
            <person name="Goldman G.H."/>
            <person name="Houbraken J."/>
            <person name="Oakley B."/>
            <person name="Pocsi I."/>
            <person name="Scazzocchio C."/>
            <person name="Seiboth B."/>
            <person name="vanKuyk P.A."/>
            <person name="Wortman J."/>
            <person name="Dyer P.S."/>
            <person name="Grigoriev I.V."/>
        </authorList>
    </citation>
    <scope>NUCLEOTIDE SEQUENCE [LARGE SCALE GENOMIC DNA]</scope>
    <source>
        <strain evidence="10">CBS 516.65</strain>
    </source>
</reference>
<feature type="domain" description="Zn(2)-C6 fungal-type" evidence="8">
    <location>
        <begin position="22"/>
        <end position="55"/>
    </location>
</feature>
<protein>
    <recommendedName>
        <fullName evidence="8">Zn(2)-C6 fungal-type domain-containing protein</fullName>
    </recommendedName>
</protein>
<evidence type="ECO:0000256" key="7">
    <source>
        <dbReference type="SAM" id="MobiDB-lite"/>
    </source>
</evidence>
<dbReference type="GeneID" id="34461041"/>
<dbReference type="VEuPathDB" id="FungiDB:ASPGLDRAFT_37115"/>
<dbReference type="AlphaFoldDB" id="A0A1L9VEX0"/>
<dbReference type="GO" id="GO:0000981">
    <property type="term" value="F:DNA-binding transcription factor activity, RNA polymerase II-specific"/>
    <property type="evidence" value="ECO:0007669"/>
    <property type="project" value="InterPro"/>
</dbReference>
<dbReference type="Gene3D" id="4.10.240.10">
    <property type="entry name" value="Zn(2)-C6 fungal-type DNA-binding domain"/>
    <property type="match status" value="1"/>
</dbReference>
<dbReference type="CDD" id="cd12148">
    <property type="entry name" value="fungal_TF_MHR"/>
    <property type="match status" value="1"/>
</dbReference>
<dbReference type="GO" id="GO:0006351">
    <property type="term" value="P:DNA-templated transcription"/>
    <property type="evidence" value="ECO:0007669"/>
    <property type="project" value="InterPro"/>
</dbReference>
<dbReference type="RefSeq" id="XP_022399070.1">
    <property type="nucleotide sequence ID" value="XM_022544780.1"/>
</dbReference>
<dbReference type="InterPro" id="IPR007219">
    <property type="entry name" value="XnlR_reg_dom"/>
</dbReference>
<dbReference type="InterPro" id="IPR036864">
    <property type="entry name" value="Zn2-C6_fun-type_DNA-bd_sf"/>
</dbReference>
<dbReference type="EMBL" id="KV878902">
    <property type="protein sequence ID" value="OJJ82372.1"/>
    <property type="molecule type" value="Genomic_DNA"/>
</dbReference>
<evidence type="ECO:0000256" key="5">
    <source>
        <dbReference type="ARBA" id="ARBA00023163"/>
    </source>
</evidence>
<dbReference type="GO" id="GO:0003677">
    <property type="term" value="F:DNA binding"/>
    <property type="evidence" value="ECO:0007669"/>
    <property type="project" value="UniProtKB-KW"/>
</dbReference>
<evidence type="ECO:0000256" key="6">
    <source>
        <dbReference type="ARBA" id="ARBA00023242"/>
    </source>
</evidence>
<gene>
    <name evidence="9" type="ORF">ASPGLDRAFT_37115</name>
</gene>
<feature type="region of interest" description="Disordered" evidence="7">
    <location>
        <begin position="66"/>
        <end position="98"/>
    </location>
</feature>
<sequence>MAPNHSPANANSQKSRLRAAKACKRCSQRKVKCDAMKNGLPCSRCRMDNHDDCALILSRRGTYDRKGSLRQIHHRRVEDPSLATESHPAPPNSEAVENNQSINEQTHMAKTPIDIQDNSPDLNSPLDASNDLSLAAQFEDFLNWRSQNNGRSYGLILLGEPSPLTFALEELSENSSPQLHNASEHIRDSSNLEVLQQDIYPPHLDTADIAYLKAKGCFRLPSPRTLNDLVKAYLTCFHPHYSIMNKCEVENCHREQKLPWILLHAICFIGATFCDASVIYRSEYSSRLNARREYYDKAALLFKVGYDNDKIILLQTAVILSFWGPHMQSFWNPCSWIGFGVTLAISLGIHRSAASSNAPRGDKGLLRRLWWTLVVRDTYCSVLLGRPFRINLVQSDTGMLTVDDFTYESHEDAFYQTRITSLSIILRDIMHCRFGPGGHILTSETVHGQLDEWHSNLNLALERWKRSASPPFTCSTTLELLYHYYILLLYINNPTTNQQAIFPRVISIQQDILRSAAISIASKAVTLLTKTKICNLPHELFPAFFVAGIVLFRHMKQDDDRVAHMAQANLDNCRIVLNETHESWDPGHWAMQIFDFLCANRKDGSQTTADGIVQPRLGDQMGAQLDGSDDVSTSEGHSANPDDGLLFGSSWESMMMPEELTGPMGNYLFMPSLFPPDADGTLAFFNLLSNCVSPFSPFVFVTIFIGKT</sequence>
<dbReference type="Proteomes" id="UP000184300">
    <property type="component" value="Unassembled WGS sequence"/>
</dbReference>
<keyword evidence="5" id="KW-0804">Transcription</keyword>